<dbReference type="SUPFAM" id="SSF81593">
    <property type="entry name" value="Nucleotidyltransferase substrate binding subunit/domain"/>
    <property type="match status" value="1"/>
</dbReference>
<gene>
    <name evidence="2" type="ORF">BEN49_03960</name>
</gene>
<evidence type="ECO:0000313" key="2">
    <source>
        <dbReference type="EMBL" id="OGX91954.1"/>
    </source>
</evidence>
<keyword evidence="3" id="KW-1185">Reference proteome</keyword>
<dbReference type="Pfam" id="PF05168">
    <property type="entry name" value="HEPN"/>
    <property type="match status" value="1"/>
</dbReference>
<evidence type="ECO:0000313" key="3">
    <source>
        <dbReference type="Proteomes" id="UP000177506"/>
    </source>
</evidence>
<dbReference type="Gene3D" id="1.20.120.330">
    <property type="entry name" value="Nucleotidyltransferases domain 2"/>
    <property type="match status" value="1"/>
</dbReference>
<sequence length="130" mass="15333">MLKADHIRYWKETAESDWLAAHDLFRANRHLQCLFFAHLTIEKLSKAHWVQDNVDDHPPRTHNIIRLWTATQLVASADHENTAADLNRFQLEGRYPDYQQVVSQQATEQYTRSLLQEAESLRLWLLSKLP</sequence>
<proteinExistence type="predicted"/>
<dbReference type="EMBL" id="MDZA01000022">
    <property type="protein sequence ID" value="OGX91954.1"/>
    <property type="molecule type" value="Genomic_DNA"/>
</dbReference>
<dbReference type="OrthoDB" id="9808176at2"/>
<dbReference type="AlphaFoldDB" id="A0A1G1TM50"/>
<dbReference type="PROSITE" id="PS50910">
    <property type="entry name" value="HEPN"/>
    <property type="match status" value="1"/>
</dbReference>
<comment type="caution">
    <text evidence="2">The sequence shown here is derived from an EMBL/GenBank/DDBJ whole genome shotgun (WGS) entry which is preliminary data.</text>
</comment>
<protein>
    <recommendedName>
        <fullName evidence="1">HEPN domain-containing protein</fullName>
    </recommendedName>
</protein>
<evidence type="ECO:0000259" key="1">
    <source>
        <dbReference type="PROSITE" id="PS50910"/>
    </source>
</evidence>
<organism evidence="2 3">
    <name type="scientific">Hymenobacter coccineus</name>
    <dbReference type="NCBI Taxonomy" id="1908235"/>
    <lineage>
        <taxon>Bacteria</taxon>
        <taxon>Pseudomonadati</taxon>
        <taxon>Bacteroidota</taxon>
        <taxon>Cytophagia</taxon>
        <taxon>Cytophagales</taxon>
        <taxon>Hymenobacteraceae</taxon>
        <taxon>Hymenobacter</taxon>
    </lineage>
</organism>
<dbReference type="Proteomes" id="UP000177506">
    <property type="component" value="Unassembled WGS sequence"/>
</dbReference>
<accession>A0A1G1TM50</accession>
<feature type="domain" description="HEPN" evidence="1">
    <location>
        <begin position="11"/>
        <end position="121"/>
    </location>
</feature>
<dbReference type="RefSeq" id="WP_070740005.1">
    <property type="nucleotide sequence ID" value="NZ_MDZA01000022.1"/>
</dbReference>
<reference evidence="2 3" key="1">
    <citation type="submission" date="2016-08" db="EMBL/GenBank/DDBJ databases">
        <title>Hymenobacter coccineus sp. nov., Hymenobacter lapidarius sp. nov. and Hymenobacter glacialis sp. nov., isolated from Antarctic soil.</title>
        <authorList>
            <person name="Sedlacek I."/>
            <person name="Kralova S."/>
            <person name="Kyrova K."/>
            <person name="Maslanova I."/>
            <person name="Stankova E."/>
            <person name="Vrbovska V."/>
            <person name="Nemec M."/>
            <person name="Bartak M."/>
            <person name="Svec P."/>
            <person name="Busse H.-J."/>
            <person name="Pantucek R."/>
        </authorList>
    </citation>
    <scope>NUCLEOTIDE SEQUENCE [LARGE SCALE GENOMIC DNA]</scope>
    <source>
        <strain evidence="2 3">CCM 8649</strain>
    </source>
</reference>
<dbReference type="InterPro" id="IPR007842">
    <property type="entry name" value="HEPN_dom"/>
</dbReference>
<name>A0A1G1TM50_9BACT</name>